<organism evidence="2 3">
    <name type="scientific">Ambrosiozyma monospora</name>
    <name type="common">Yeast</name>
    <name type="synonym">Endomycopsis monosporus</name>
    <dbReference type="NCBI Taxonomy" id="43982"/>
    <lineage>
        <taxon>Eukaryota</taxon>
        <taxon>Fungi</taxon>
        <taxon>Dikarya</taxon>
        <taxon>Ascomycota</taxon>
        <taxon>Saccharomycotina</taxon>
        <taxon>Pichiomycetes</taxon>
        <taxon>Pichiales</taxon>
        <taxon>Pichiaceae</taxon>
        <taxon>Ambrosiozyma</taxon>
    </lineage>
</organism>
<evidence type="ECO:0000313" key="2">
    <source>
        <dbReference type="EMBL" id="GME68392.1"/>
    </source>
</evidence>
<protein>
    <submittedName>
        <fullName evidence="2">Unnamed protein product</fullName>
    </submittedName>
</protein>
<sequence length="249" mass="27277">MKSKLKREMNLIKELNGKLEVLKKRKQAKKERELELAEEKKMKELAQKENMDKAKVRRAMKSPGSVSSVSEEGDLTLEIDSELRGLSLSADTDDSNDSNVDIPCPKERKPIPIKSSFPEQSAKSKERELSPESSNFTDSSASGLKMGTSELSSPSSNLHEVKSSGKPSASESDKSTFNPKPQFKTRVASMVKTFESTHESSNFIMQRISSIGSVSSNESLPIKGPSTAAYLSKSSFSSSQASSKPRSFS</sequence>
<dbReference type="AlphaFoldDB" id="A0A9W6SWD0"/>
<dbReference type="Proteomes" id="UP001165063">
    <property type="component" value="Unassembled WGS sequence"/>
</dbReference>
<accession>A0A9W6SWD0</accession>
<evidence type="ECO:0000313" key="3">
    <source>
        <dbReference type="Proteomes" id="UP001165063"/>
    </source>
</evidence>
<proteinExistence type="predicted"/>
<gene>
    <name evidence="2" type="ORF">Amon01_000902300</name>
</gene>
<feature type="compositionally biased region" description="Basic and acidic residues" evidence="1">
    <location>
        <begin position="45"/>
        <end position="54"/>
    </location>
</feature>
<feature type="region of interest" description="Disordered" evidence="1">
    <location>
        <begin position="229"/>
        <end position="249"/>
    </location>
</feature>
<feature type="region of interest" description="Disordered" evidence="1">
    <location>
        <begin position="86"/>
        <end position="184"/>
    </location>
</feature>
<feature type="compositionally biased region" description="Polar residues" evidence="1">
    <location>
        <begin position="131"/>
        <end position="142"/>
    </location>
</feature>
<feature type="compositionally biased region" description="Low complexity" evidence="1">
    <location>
        <begin position="232"/>
        <end position="249"/>
    </location>
</feature>
<evidence type="ECO:0000256" key="1">
    <source>
        <dbReference type="SAM" id="MobiDB-lite"/>
    </source>
</evidence>
<comment type="caution">
    <text evidence="2">The sequence shown here is derived from an EMBL/GenBank/DDBJ whole genome shotgun (WGS) entry which is preliminary data.</text>
</comment>
<feature type="region of interest" description="Disordered" evidence="1">
    <location>
        <begin position="45"/>
        <end position="74"/>
    </location>
</feature>
<reference evidence="2" key="1">
    <citation type="submission" date="2023-04" db="EMBL/GenBank/DDBJ databases">
        <title>Ambrosiozyma monospora NBRC 1965.</title>
        <authorList>
            <person name="Ichikawa N."/>
            <person name="Sato H."/>
            <person name="Tonouchi N."/>
        </authorList>
    </citation>
    <scope>NUCLEOTIDE SEQUENCE</scope>
    <source>
        <strain evidence="2">NBRC 1965</strain>
    </source>
</reference>
<dbReference type="EMBL" id="BSXU01009212">
    <property type="protein sequence ID" value="GME68392.1"/>
    <property type="molecule type" value="Genomic_DNA"/>
</dbReference>
<name>A0A9W6SWD0_AMBMO</name>
<feature type="compositionally biased region" description="Polar residues" evidence="1">
    <location>
        <begin position="165"/>
        <end position="179"/>
    </location>
</feature>
<feature type="compositionally biased region" description="Polar residues" evidence="1">
    <location>
        <begin position="149"/>
        <end position="158"/>
    </location>
</feature>
<keyword evidence="3" id="KW-1185">Reference proteome</keyword>